<dbReference type="InterPro" id="IPR049326">
    <property type="entry name" value="Rhodopsin_dom_fungi"/>
</dbReference>
<keyword evidence="4 7" id="KW-0472">Membrane</keyword>
<keyword evidence="10" id="KW-1185">Reference proteome</keyword>
<dbReference type="Proteomes" id="UP000758155">
    <property type="component" value="Unassembled WGS sequence"/>
</dbReference>
<accession>A0A9P4WSG0</accession>
<evidence type="ECO:0000256" key="4">
    <source>
        <dbReference type="ARBA" id="ARBA00023136"/>
    </source>
</evidence>
<dbReference type="Pfam" id="PF20684">
    <property type="entry name" value="Fung_rhodopsin"/>
    <property type="match status" value="1"/>
</dbReference>
<comment type="subcellular location">
    <subcellularLocation>
        <location evidence="1">Membrane</location>
        <topology evidence="1">Multi-pass membrane protein</topology>
    </subcellularLocation>
</comment>
<feature type="transmembrane region" description="Helical" evidence="7">
    <location>
        <begin position="181"/>
        <end position="199"/>
    </location>
</feature>
<evidence type="ECO:0000256" key="1">
    <source>
        <dbReference type="ARBA" id="ARBA00004141"/>
    </source>
</evidence>
<dbReference type="AlphaFoldDB" id="A0A9P4WSG0"/>
<evidence type="ECO:0000256" key="3">
    <source>
        <dbReference type="ARBA" id="ARBA00022989"/>
    </source>
</evidence>
<keyword evidence="3 7" id="KW-1133">Transmembrane helix</keyword>
<keyword evidence="2 7" id="KW-0812">Transmembrane</keyword>
<gene>
    <name evidence="9" type="ORF">E8E12_004702</name>
</gene>
<evidence type="ECO:0000256" key="7">
    <source>
        <dbReference type="SAM" id="Phobius"/>
    </source>
</evidence>
<evidence type="ECO:0000259" key="8">
    <source>
        <dbReference type="Pfam" id="PF20684"/>
    </source>
</evidence>
<feature type="transmembrane region" description="Helical" evidence="7">
    <location>
        <begin position="244"/>
        <end position="266"/>
    </location>
</feature>
<organism evidence="9 10">
    <name type="scientific">Didymella heteroderae</name>
    <dbReference type="NCBI Taxonomy" id="1769908"/>
    <lineage>
        <taxon>Eukaryota</taxon>
        <taxon>Fungi</taxon>
        <taxon>Dikarya</taxon>
        <taxon>Ascomycota</taxon>
        <taxon>Pezizomycotina</taxon>
        <taxon>Dothideomycetes</taxon>
        <taxon>Pleosporomycetidae</taxon>
        <taxon>Pleosporales</taxon>
        <taxon>Pleosporineae</taxon>
        <taxon>Didymellaceae</taxon>
        <taxon>Didymella</taxon>
    </lineage>
</organism>
<dbReference type="EMBL" id="SWKV01000025">
    <property type="protein sequence ID" value="KAF3040472.1"/>
    <property type="molecule type" value="Genomic_DNA"/>
</dbReference>
<feature type="domain" description="Rhodopsin" evidence="8">
    <location>
        <begin position="23"/>
        <end position="267"/>
    </location>
</feature>
<evidence type="ECO:0000256" key="6">
    <source>
        <dbReference type="SAM" id="MobiDB-lite"/>
    </source>
</evidence>
<name>A0A9P4WSG0_9PLEO</name>
<feature type="compositionally biased region" description="Polar residues" evidence="6">
    <location>
        <begin position="373"/>
        <end position="383"/>
    </location>
</feature>
<comment type="caution">
    <text evidence="9">The sequence shown here is derived from an EMBL/GenBank/DDBJ whole genome shotgun (WGS) entry which is preliminary data.</text>
</comment>
<dbReference type="GO" id="GO:0016020">
    <property type="term" value="C:membrane"/>
    <property type="evidence" value="ECO:0007669"/>
    <property type="project" value="UniProtKB-SubCell"/>
</dbReference>
<feature type="transmembrane region" description="Helical" evidence="7">
    <location>
        <begin position="211"/>
        <end position="232"/>
    </location>
</feature>
<evidence type="ECO:0000256" key="5">
    <source>
        <dbReference type="ARBA" id="ARBA00038359"/>
    </source>
</evidence>
<feature type="transmembrane region" description="Helical" evidence="7">
    <location>
        <begin position="100"/>
        <end position="117"/>
    </location>
</feature>
<feature type="transmembrane region" description="Helical" evidence="7">
    <location>
        <begin position="12"/>
        <end position="30"/>
    </location>
</feature>
<evidence type="ECO:0000256" key="2">
    <source>
        <dbReference type="ARBA" id="ARBA00022692"/>
    </source>
</evidence>
<dbReference type="OrthoDB" id="3903189at2759"/>
<evidence type="ECO:0000313" key="10">
    <source>
        <dbReference type="Proteomes" id="UP000758155"/>
    </source>
</evidence>
<evidence type="ECO:0000313" key="9">
    <source>
        <dbReference type="EMBL" id="KAF3040472.1"/>
    </source>
</evidence>
<dbReference type="PANTHER" id="PTHR33048:SF149">
    <property type="entry name" value="UBID FAMILY DECARBOXYLASE"/>
    <property type="match status" value="1"/>
</dbReference>
<protein>
    <recommendedName>
        <fullName evidence="8">Rhodopsin domain-containing protein</fullName>
    </recommendedName>
</protein>
<feature type="region of interest" description="Disordered" evidence="6">
    <location>
        <begin position="301"/>
        <end position="393"/>
    </location>
</feature>
<proteinExistence type="inferred from homology"/>
<dbReference type="InterPro" id="IPR052337">
    <property type="entry name" value="SAT4-like"/>
</dbReference>
<feature type="transmembrane region" description="Helical" evidence="7">
    <location>
        <begin position="42"/>
        <end position="63"/>
    </location>
</feature>
<dbReference type="PANTHER" id="PTHR33048">
    <property type="entry name" value="PTH11-LIKE INTEGRAL MEMBRANE PROTEIN (AFU_ORTHOLOGUE AFUA_5G11245)"/>
    <property type="match status" value="1"/>
</dbReference>
<comment type="similarity">
    <text evidence="5">Belongs to the SAT4 family.</text>
</comment>
<feature type="transmembrane region" description="Helical" evidence="7">
    <location>
        <begin position="129"/>
        <end position="152"/>
    </location>
</feature>
<sequence>MAMQFSRESWIWYICGLGMIIARLVARRILFRSIRGLQLDDWIMGVFVLATYTALMVVSNRWWQAGSNLEPPDYDFSALSEDELSKRTYGSKMMVITEQMQISVVWACKACLLIMYYRLTRTALNNENVAIKVLAVYVGLGYVVMQILYFAVWCRPFHEYYAVPTDSTQCNTLLHHRITKAIFNISSDIIMLSIALQMLIRSTLPWKRKFVLIGIFSIGIFAIAAAALNSYYSFAHPYGHLWMFWYIRESSVAVIVANIPFTWTILRELFEVGEFDNVQPWTFHPHARTMSVATHTTCQTASLGQRARTHESFINSQGSRGTQSMTLVGSVSPGRENGASPAKSLGLEDIDRDVEAQAVQSHDLASSRDVASATLSSNHSNAEFNDVKRGRQR</sequence>
<feature type="compositionally biased region" description="Polar residues" evidence="6">
    <location>
        <begin position="312"/>
        <end position="329"/>
    </location>
</feature>
<reference evidence="9" key="1">
    <citation type="submission" date="2019-04" db="EMBL/GenBank/DDBJ databases">
        <title>Sequencing of skin fungus with MAO and IRED activity.</title>
        <authorList>
            <person name="Marsaioli A.J."/>
            <person name="Bonatto J.M.C."/>
            <person name="Reis Junior O."/>
        </authorList>
    </citation>
    <scope>NUCLEOTIDE SEQUENCE</scope>
    <source>
        <strain evidence="9">28M1</strain>
    </source>
</reference>